<dbReference type="EMBL" id="CP009268">
    <property type="protein sequence ID" value="AJA53365.1"/>
    <property type="molecule type" value="Genomic_DNA"/>
</dbReference>
<dbReference type="KEGG" id="cpae:CPAST_c33110"/>
<name>A0A0H3J840_CLOPA</name>
<dbReference type="RefSeq" id="WP_003446587.1">
    <property type="nucleotide sequence ID" value="NZ_ANZB01000011.1"/>
</dbReference>
<keyword evidence="1" id="KW-1133">Transmembrane helix</keyword>
<dbReference type="AlphaFoldDB" id="A0A0H3J840"/>
<feature type="transmembrane region" description="Helical" evidence="1">
    <location>
        <begin position="122"/>
        <end position="142"/>
    </location>
</feature>
<reference evidence="3" key="2">
    <citation type="submission" date="2015-10" db="EMBL/GenBank/DDBJ databases">
        <title>Improved Draft Genome Sequence of Clostridium pasteurianum Strain ATCC 6013 (DSM 525) Using a Hybrid Next-Generation Sequencing Approach.</title>
        <authorList>
            <person name="Pyne M.E."/>
            <person name="Utturkar S.M."/>
            <person name="Brown S.D."/>
            <person name="Moo-Young M."/>
            <person name="Chung D.A."/>
            <person name="Chou P.C."/>
        </authorList>
    </citation>
    <scope>NUCLEOTIDE SEQUENCE</scope>
    <source>
        <strain evidence="3">ATCC 6013</strain>
    </source>
</reference>
<proteinExistence type="predicted"/>
<gene>
    <name evidence="2" type="ORF">CLPA_c33110</name>
    <name evidence="3" type="ORF">CP6013_03869</name>
</gene>
<reference evidence="2 5" key="1">
    <citation type="journal article" date="2015" name="Genome Announc.">
        <title>Complete Genome Sequence of the Nitrogen-Fixing and Solvent-Producing Clostridium pasteurianum DSM 525.</title>
        <authorList>
            <person name="Poehlein A."/>
            <person name="Grosse-Honebrink A."/>
            <person name="Zhang Y."/>
            <person name="Minton N.P."/>
            <person name="Daniel R."/>
        </authorList>
    </citation>
    <scope>NUCLEOTIDE SEQUENCE [LARGE SCALE GENOMIC DNA]</scope>
    <source>
        <strain evidence="2">DSM 525</strain>
        <strain evidence="5">DSM 525 / ATCC 6013</strain>
    </source>
</reference>
<reference evidence="3 4" key="3">
    <citation type="journal article" name="Genome Announc.">
        <title>Improved Draft Genome Sequence of Clostridium pasteurianum Strain ATCC 6013 (DSM 525) Using a Hybrid Next-Generation Sequencing Approach.</title>
        <authorList>
            <person name="Pyne M.E."/>
            <person name="Utturkar S."/>
            <person name="Brown S.D."/>
            <person name="Moo-Young M."/>
            <person name="Chung D.A."/>
            <person name="Chou C.P."/>
        </authorList>
    </citation>
    <scope>NUCLEOTIDE SEQUENCE [LARGE SCALE GENOMIC DNA]</scope>
    <source>
        <strain evidence="3 4">ATCC 6013</strain>
    </source>
</reference>
<keyword evidence="5" id="KW-1185">Reference proteome</keyword>
<feature type="transmembrane region" description="Helical" evidence="1">
    <location>
        <begin position="58"/>
        <end position="77"/>
    </location>
</feature>
<sequence length="160" mass="18340">MLKLTPMEFIFRGIPESFLIVLVACIFCNKSISKKSIAGATIILAISTYLVRLLPIMFGVHTVLISIIFILIGVYILNISINRAILSILVSIISIIVCELINTYVVMYILKINKFKNDILKIIYDTPSLIMFMIIVFVLFKFNDKFKDKHNKLYISRNND</sequence>
<feature type="transmembrane region" description="Helical" evidence="1">
    <location>
        <begin position="36"/>
        <end position="52"/>
    </location>
</feature>
<dbReference type="EMBL" id="JPGY02000001">
    <property type="protein sequence ID" value="KRU14610.1"/>
    <property type="molecule type" value="Genomic_DNA"/>
</dbReference>
<dbReference type="eggNOG" id="ENOG5033NXY">
    <property type="taxonomic scope" value="Bacteria"/>
</dbReference>
<feature type="transmembrane region" description="Helical" evidence="1">
    <location>
        <begin position="84"/>
        <end position="110"/>
    </location>
</feature>
<evidence type="ECO:0000256" key="1">
    <source>
        <dbReference type="SAM" id="Phobius"/>
    </source>
</evidence>
<evidence type="ECO:0000313" key="2">
    <source>
        <dbReference type="EMBL" id="AJA53365.1"/>
    </source>
</evidence>
<organism evidence="2 5">
    <name type="scientific">Clostridium pasteurianum DSM 525 = ATCC 6013</name>
    <dbReference type="NCBI Taxonomy" id="1262449"/>
    <lineage>
        <taxon>Bacteria</taxon>
        <taxon>Bacillati</taxon>
        <taxon>Bacillota</taxon>
        <taxon>Clostridia</taxon>
        <taxon>Eubacteriales</taxon>
        <taxon>Clostridiaceae</taxon>
        <taxon>Clostridium</taxon>
    </lineage>
</organism>
<dbReference type="KEGG" id="cpat:CLPA_c33110"/>
<dbReference type="Proteomes" id="UP000028042">
    <property type="component" value="Unassembled WGS sequence"/>
</dbReference>
<feature type="transmembrane region" description="Helical" evidence="1">
    <location>
        <begin position="12"/>
        <end position="29"/>
    </location>
</feature>
<accession>A0A0H3J840</accession>
<protein>
    <submittedName>
        <fullName evidence="2">Uncharacterized protein</fullName>
    </submittedName>
</protein>
<evidence type="ECO:0000313" key="4">
    <source>
        <dbReference type="Proteomes" id="UP000028042"/>
    </source>
</evidence>
<dbReference type="Proteomes" id="UP000030905">
    <property type="component" value="Chromosome"/>
</dbReference>
<evidence type="ECO:0000313" key="3">
    <source>
        <dbReference type="EMBL" id="KRU14610.1"/>
    </source>
</evidence>
<dbReference type="GeneID" id="93075415"/>
<dbReference type="PATRIC" id="fig|1262449.3.peg.3048"/>
<keyword evidence="1" id="KW-0812">Transmembrane</keyword>
<evidence type="ECO:0000313" key="5">
    <source>
        <dbReference type="Proteomes" id="UP000030905"/>
    </source>
</evidence>
<keyword evidence="1" id="KW-0472">Membrane</keyword>